<dbReference type="GO" id="GO:0016791">
    <property type="term" value="F:phosphatase activity"/>
    <property type="evidence" value="ECO:0007669"/>
    <property type="project" value="TreeGrafter"/>
</dbReference>
<keyword evidence="2" id="KW-1185">Reference proteome</keyword>
<protein>
    <submittedName>
        <fullName evidence="1">Uncharacterized protein</fullName>
    </submittedName>
</protein>
<reference evidence="1" key="1">
    <citation type="submission" date="2021-07" db="EMBL/GenBank/DDBJ databases">
        <authorList>
            <person name="Branca A.L. A."/>
        </authorList>
    </citation>
    <scope>NUCLEOTIDE SEQUENCE</scope>
</reference>
<dbReference type="GO" id="GO:0006798">
    <property type="term" value="P:polyphosphate catabolic process"/>
    <property type="evidence" value="ECO:0007669"/>
    <property type="project" value="TreeGrafter"/>
</dbReference>
<sequence length="80" mass="8656">MFDKHQSVLYSTLESTSENSRAKTMTVVYGHDAHSSLSIRTFTKGLDSGCVKGGKLTALVIEDGGKQSIVQVSCRGYVKD</sequence>
<dbReference type="Gene3D" id="3.60.21.10">
    <property type="match status" value="1"/>
</dbReference>
<name>A0A9W4J1Z7_9EURO</name>
<evidence type="ECO:0000313" key="2">
    <source>
        <dbReference type="Proteomes" id="UP001152649"/>
    </source>
</evidence>
<dbReference type="EMBL" id="CAJVPG010000155">
    <property type="protein sequence ID" value="CAG8364897.1"/>
    <property type="molecule type" value="Genomic_DNA"/>
</dbReference>
<dbReference type="InterPro" id="IPR029052">
    <property type="entry name" value="Metallo-depent_PP-like"/>
</dbReference>
<dbReference type="Proteomes" id="UP001152649">
    <property type="component" value="Unassembled WGS sequence"/>
</dbReference>
<evidence type="ECO:0000313" key="1">
    <source>
        <dbReference type="EMBL" id="CAG8364897.1"/>
    </source>
</evidence>
<comment type="caution">
    <text evidence="1">The sequence shown here is derived from an EMBL/GenBank/DDBJ whole genome shotgun (WGS) entry which is preliminary data.</text>
</comment>
<dbReference type="OrthoDB" id="6493944at2759"/>
<gene>
    <name evidence="1" type="ORF">PSALAMII_LOCUS4153</name>
</gene>
<accession>A0A9W4J1Z7</accession>
<dbReference type="PANTHER" id="PTHR42850">
    <property type="entry name" value="METALLOPHOSPHOESTERASE"/>
    <property type="match status" value="1"/>
</dbReference>
<dbReference type="GO" id="GO:0000298">
    <property type="term" value="F:endopolyphosphatase activity"/>
    <property type="evidence" value="ECO:0007669"/>
    <property type="project" value="TreeGrafter"/>
</dbReference>
<organism evidence="1 2">
    <name type="scientific">Penicillium salamii</name>
    <dbReference type="NCBI Taxonomy" id="1612424"/>
    <lineage>
        <taxon>Eukaryota</taxon>
        <taxon>Fungi</taxon>
        <taxon>Dikarya</taxon>
        <taxon>Ascomycota</taxon>
        <taxon>Pezizomycotina</taxon>
        <taxon>Eurotiomycetes</taxon>
        <taxon>Eurotiomycetidae</taxon>
        <taxon>Eurotiales</taxon>
        <taxon>Aspergillaceae</taxon>
        <taxon>Penicillium</taxon>
    </lineage>
</organism>
<dbReference type="AlphaFoldDB" id="A0A9W4J1Z7"/>
<dbReference type="PANTHER" id="PTHR42850:SF4">
    <property type="entry name" value="ZINC-DEPENDENT ENDOPOLYPHOSPHATASE"/>
    <property type="match status" value="1"/>
</dbReference>
<dbReference type="InterPro" id="IPR050126">
    <property type="entry name" value="Ap4A_hydrolase"/>
</dbReference>
<proteinExistence type="predicted"/>
<dbReference type="GO" id="GO:0005737">
    <property type="term" value="C:cytoplasm"/>
    <property type="evidence" value="ECO:0007669"/>
    <property type="project" value="TreeGrafter"/>
</dbReference>